<reference evidence="2 3" key="1">
    <citation type="journal article" date="2024" name="Plant J.">
        <title>Genome sequences and population genomics reveal climatic adaptation and genomic divergence between two closely related sweetgum species.</title>
        <authorList>
            <person name="Xu W.Q."/>
            <person name="Ren C.Q."/>
            <person name="Zhang X.Y."/>
            <person name="Comes H.P."/>
            <person name="Liu X.H."/>
            <person name="Li Y.G."/>
            <person name="Kettle C.J."/>
            <person name="Jalonen R."/>
            <person name="Gaisberger H."/>
            <person name="Ma Y.Z."/>
            <person name="Qiu Y.X."/>
        </authorList>
    </citation>
    <scope>NUCLEOTIDE SEQUENCE [LARGE SCALE GENOMIC DNA]</scope>
    <source>
        <strain evidence="2">Hangzhou</strain>
    </source>
</reference>
<dbReference type="EMBL" id="JBBPBK010000009">
    <property type="protein sequence ID" value="KAK9278216.1"/>
    <property type="molecule type" value="Genomic_DNA"/>
</dbReference>
<evidence type="ECO:0000259" key="1">
    <source>
        <dbReference type="Pfam" id="PF13952"/>
    </source>
</evidence>
<sequence>MTMSENPNMPVLSLKRKHKDNFPNWFKSNVDQLQLEGDGNVVTDLTWLARGPSGFAVKCKRFVINGFRFRTKDIDNEKNTQNCGVRVTATTTNDADVTYCGKLVDIIELDYSGPRKVVLFECEWVNDRGVKQDELGFTLVNFGHRLITEEPYVLASQALQVFYAKDLVEKGWHVAINIMPRDLFNMGEMHVDDGETYLEGDVQIADHVDVTGIDVDNVDEVRANVPPIPVNDEHEIGGDQGYESDIEHEEHDFMFED</sequence>
<protein>
    <recommendedName>
        <fullName evidence="1">DUF4216 domain-containing protein</fullName>
    </recommendedName>
</protein>
<dbReference type="AlphaFoldDB" id="A0AAP0WVI1"/>
<keyword evidence="3" id="KW-1185">Reference proteome</keyword>
<name>A0AAP0WVI1_LIQFO</name>
<dbReference type="PANTHER" id="PTHR48258:SF15">
    <property type="entry name" value="OS02G0543900 PROTEIN"/>
    <property type="match status" value="1"/>
</dbReference>
<proteinExistence type="predicted"/>
<evidence type="ECO:0000313" key="3">
    <source>
        <dbReference type="Proteomes" id="UP001415857"/>
    </source>
</evidence>
<dbReference type="InterPro" id="IPR025312">
    <property type="entry name" value="DUF4216"/>
</dbReference>
<organism evidence="2 3">
    <name type="scientific">Liquidambar formosana</name>
    <name type="common">Formosan gum</name>
    <dbReference type="NCBI Taxonomy" id="63359"/>
    <lineage>
        <taxon>Eukaryota</taxon>
        <taxon>Viridiplantae</taxon>
        <taxon>Streptophyta</taxon>
        <taxon>Embryophyta</taxon>
        <taxon>Tracheophyta</taxon>
        <taxon>Spermatophyta</taxon>
        <taxon>Magnoliopsida</taxon>
        <taxon>eudicotyledons</taxon>
        <taxon>Gunneridae</taxon>
        <taxon>Pentapetalae</taxon>
        <taxon>Saxifragales</taxon>
        <taxon>Altingiaceae</taxon>
        <taxon>Liquidambar</taxon>
    </lineage>
</organism>
<dbReference type="Proteomes" id="UP001415857">
    <property type="component" value="Unassembled WGS sequence"/>
</dbReference>
<comment type="caution">
    <text evidence="2">The sequence shown here is derived from an EMBL/GenBank/DDBJ whole genome shotgun (WGS) entry which is preliminary data.</text>
</comment>
<dbReference type="Pfam" id="PF13952">
    <property type="entry name" value="DUF4216"/>
    <property type="match status" value="1"/>
</dbReference>
<evidence type="ECO:0000313" key="2">
    <source>
        <dbReference type="EMBL" id="KAK9278216.1"/>
    </source>
</evidence>
<dbReference type="PANTHER" id="PTHR48258">
    <property type="entry name" value="DUF4218 DOMAIN-CONTAINING PROTEIN-RELATED"/>
    <property type="match status" value="1"/>
</dbReference>
<accession>A0AAP0WVI1</accession>
<gene>
    <name evidence="2" type="ORF">L1049_027777</name>
</gene>
<feature type="domain" description="DUF4216" evidence="1">
    <location>
        <begin position="107"/>
        <end position="174"/>
    </location>
</feature>